<dbReference type="InterPro" id="IPR057569">
    <property type="entry name" value="C2_nem"/>
</dbReference>
<dbReference type="WBParaSite" id="ALUE_0001984401-mRNA-1">
    <property type="protein sequence ID" value="ALUE_0001984401-mRNA-1"/>
    <property type="gene ID" value="ALUE_0001984401"/>
</dbReference>
<dbReference type="Pfam" id="PF25330">
    <property type="entry name" value="C2_nem"/>
    <property type="match status" value="1"/>
</dbReference>
<proteinExistence type="predicted"/>
<sequence length="177" mass="20235">MNCDSFRLAEKKKEMIYINLKMEINGYFHFRVMKKTIMIFFLTVVISVSSEKIMSDSKAFWTTTDLISVDWKMGCLTTAYCATPQFRLTVSNHVSTESNSISWMVTQDIVQDHSRPFISYWTRGAPNDLSVACEVIGSDPKYAFQRTCDYTPAVGIFRDALLQNTSYVARKTQVGSQ</sequence>
<evidence type="ECO:0000313" key="2">
    <source>
        <dbReference type="Proteomes" id="UP000036681"/>
    </source>
</evidence>
<accession>A0A0M3IM66</accession>
<name>A0A0M3IM66_ASCLU</name>
<dbReference type="AlphaFoldDB" id="A0A0M3IM66"/>
<keyword evidence="2" id="KW-1185">Reference proteome</keyword>
<feature type="domain" description="C2" evidence="1">
    <location>
        <begin position="60"/>
        <end position="161"/>
    </location>
</feature>
<dbReference type="PANTHER" id="PTHR38626">
    <property type="entry name" value="SKN-1 DEPENDENT ZYGOTIC TRANSCRIPT-RELATED"/>
    <property type="match status" value="1"/>
</dbReference>
<dbReference type="Proteomes" id="UP000036681">
    <property type="component" value="Unplaced"/>
</dbReference>
<evidence type="ECO:0000259" key="1">
    <source>
        <dbReference type="Pfam" id="PF25330"/>
    </source>
</evidence>
<organism evidence="2 3">
    <name type="scientific">Ascaris lumbricoides</name>
    <name type="common">Giant roundworm</name>
    <dbReference type="NCBI Taxonomy" id="6252"/>
    <lineage>
        <taxon>Eukaryota</taxon>
        <taxon>Metazoa</taxon>
        <taxon>Ecdysozoa</taxon>
        <taxon>Nematoda</taxon>
        <taxon>Chromadorea</taxon>
        <taxon>Rhabditida</taxon>
        <taxon>Spirurina</taxon>
        <taxon>Ascaridomorpha</taxon>
        <taxon>Ascaridoidea</taxon>
        <taxon>Ascarididae</taxon>
        <taxon>Ascaris</taxon>
    </lineage>
</organism>
<dbReference type="InterPro" id="IPR040426">
    <property type="entry name" value="C05B5.4-like"/>
</dbReference>
<reference evidence="3" key="1">
    <citation type="submission" date="2017-02" db="UniProtKB">
        <authorList>
            <consortium name="WormBaseParasite"/>
        </authorList>
    </citation>
    <scope>IDENTIFICATION</scope>
</reference>
<dbReference type="PANTHER" id="PTHR38626:SF4">
    <property type="entry name" value="SKN-1 DEPENDENT ZYGOTIC TRANSCRIPT"/>
    <property type="match status" value="1"/>
</dbReference>
<evidence type="ECO:0000313" key="3">
    <source>
        <dbReference type="WBParaSite" id="ALUE_0001984401-mRNA-1"/>
    </source>
</evidence>
<protein>
    <submittedName>
        <fullName evidence="3">Ig-like domain-containing protein</fullName>
    </submittedName>
</protein>